<organism evidence="2 3">
    <name type="scientific">Helianthus annuus</name>
    <name type="common">Common sunflower</name>
    <dbReference type="NCBI Taxonomy" id="4232"/>
    <lineage>
        <taxon>Eukaryota</taxon>
        <taxon>Viridiplantae</taxon>
        <taxon>Streptophyta</taxon>
        <taxon>Embryophyta</taxon>
        <taxon>Tracheophyta</taxon>
        <taxon>Spermatophyta</taxon>
        <taxon>Magnoliopsida</taxon>
        <taxon>eudicotyledons</taxon>
        <taxon>Gunneridae</taxon>
        <taxon>Pentapetalae</taxon>
        <taxon>asterids</taxon>
        <taxon>campanulids</taxon>
        <taxon>Asterales</taxon>
        <taxon>Asteraceae</taxon>
        <taxon>Asteroideae</taxon>
        <taxon>Heliantheae alliance</taxon>
        <taxon>Heliantheae</taxon>
        <taxon>Helianthus</taxon>
    </lineage>
</organism>
<keyword evidence="3" id="KW-1185">Reference proteome</keyword>
<dbReference type="AlphaFoldDB" id="A0A251U2I2"/>
<evidence type="ECO:0000313" key="3">
    <source>
        <dbReference type="Proteomes" id="UP000215914"/>
    </source>
</evidence>
<dbReference type="Gramene" id="mRNA:HanXRQr2_Chr08g0324231">
    <property type="protein sequence ID" value="mRNA:HanXRQr2_Chr08g0324231"/>
    <property type="gene ID" value="HanXRQr2_Chr08g0324231"/>
</dbReference>
<gene>
    <name evidence="2" type="ORF">HannXRQ_Chr08g0213591</name>
    <name evidence="1" type="ORF">HanXRQr2_Chr08g0324231</name>
</gene>
<dbReference type="EMBL" id="CM007897">
    <property type="protein sequence ID" value="OTG17568.1"/>
    <property type="molecule type" value="Genomic_DNA"/>
</dbReference>
<dbReference type="InParanoid" id="A0A251U2I2"/>
<dbReference type="Proteomes" id="UP000215914">
    <property type="component" value="Chromosome 8"/>
</dbReference>
<name>A0A251U2I2_HELAN</name>
<reference evidence="2" key="2">
    <citation type="submission" date="2017-02" db="EMBL/GenBank/DDBJ databases">
        <title>Sunflower complete genome.</title>
        <authorList>
            <person name="Langlade N."/>
            <person name="Munos S."/>
        </authorList>
    </citation>
    <scope>NUCLEOTIDE SEQUENCE [LARGE SCALE GENOMIC DNA]</scope>
    <source>
        <tissue evidence="2">Leaves</tissue>
    </source>
</reference>
<reference evidence="1 3" key="1">
    <citation type="journal article" date="2017" name="Nature">
        <title>The sunflower genome provides insights into oil metabolism, flowering and Asterid evolution.</title>
        <authorList>
            <person name="Badouin H."/>
            <person name="Gouzy J."/>
            <person name="Grassa C.J."/>
            <person name="Murat F."/>
            <person name="Staton S.E."/>
            <person name="Cottret L."/>
            <person name="Lelandais-Briere C."/>
            <person name="Owens G.L."/>
            <person name="Carrere S."/>
            <person name="Mayjonade B."/>
            <person name="Legrand L."/>
            <person name="Gill N."/>
            <person name="Kane N.C."/>
            <person name="Bowers J.E."/>
            <person name="Hubner S."/>
            <person name="Bellec A."/>
            <person name="Berard A."/>
            <person name="Berges H."/>
            <person name="Blanchet N."/>
            <person name="Boniface M.C."/>
            <person name="Brunel D."/>
            <person name="Catrice O."/>
            <person name="Chaidir N."/>
            <person name="Claudel C."/>
            <person name="Donnadieu C."/>
            <person name="Faraut T."/>
            <person name="Fievet G."/>
            <person name="Helmstetter N."/>
            <person name="King M."/>
            <person name="Knapp S.J."/>
            <person name="Lai Z."/>
            <person name="Le Paslier M.C."/>
            <person name="Lippi Y."/>
            <person name="Lorenzon L."/>
            <person name="Mandel J.R."/>
            <person name="Marage G."/>
            <person name="Marchand G."/>
            <person name="Marquand E."/>
            <person name="Bret-Mestries E."/>
            <person name="Morien E."/>
            <person name="Nambeesan S."/>
            <person name="Nguyen T."/>
            <person name="Pegot-Espagnet P."/>
            <person name="Pouilly N."/>
            <person name="Raftis F."/>
            <person name="Sallet E."/>
            <person name="Schiex T."/>
            <person name="Thomas J."/>
            <person name="Vandecasteele C."/>
            <person name="Vares D."/>
            <person name="Vear F."/>
            <person name="Vautrin S."/>
            <person name="Crespi M."/>
            <person name="Mangin B."/>
            <person name="Burke J.M."/>
            <person name="Salse J."/>
            <person name="Munos S."/>
            <person name="Vincourt P."/>
            <person name="Rieseberg L.H."/>
            <person name="Langlade N.B."/>
        </authorList>
    </citation>
    <scope>NUCLEOTIDE SEQUENCE [LARGE SCALE GENOMIC DNA]</scope>
    <source>
        <strain evidence="3">cv. SF193</strain>
        <tissue evidence="1">Leaves</tissue>
    </source>
</reference>
<accession>A0A251U2I2</accession>
<evidence type="ECO:0000313" key="1">
    <source>
        <dbReference type="EMBL" id="KAF5794092.1"/>
    </source>
</evidence>
<protein>
    <submittedName>
        <fullName evidence="2">Uncharacterized protein</fullName>
    </submittedName>
</protein>
<sequence>MFAPRESRRGSRQWRTQELFSWGAKFKGVFYLLLYNTYLVRFGSGRKNLLANVARKASDRGRSKNLFQYSRYFWMLNFIESFKQFKSLLTSGVTSRRKNPVTHISFCN</sequence>
<dbReference type="EMBL" id="MNCJ02000323">
    <property type="protein sequence ID" value="KAF5794092.1"/>
    <property type="molecule type" value="Genomic_DNA"/>
</dbReference>
<reference evidence="1" key="3">
    <citation type="submission" date="2020-06" db="EMBL/GenBank/DDBJ databases">
        <title>Helianthus annuus Genome sequencing and assembly Release 2.</title>
        <authorList>
            <person name="Gouzy J."/>
            <person name="Langlade N."/>
            <person name="Munos S."/>
        </authorList>
    </citation>
    <scope>NUCLEOTIDE SEQUENCE</scope>
    <source>
        <tissue evidence="1">Leaves</tissue>
    </source>
</reference>
<evidence type="ECO:0000313" key="2">
    <source>
        <dbReference type="EMBL" id="OTG17568.1"/>
    </source>
</evidence>
<proteinExistence type="predicted"/>